<dbReference type="EMBL" id="FOCI01000051">
    <property type="protein sequence ID" value="SEN87816.1"/>
    <property type="molecule type" value="Genomic_DNA"/>
</dbReference>
<keyword evidence="3" id="KW-1185">Reference proteome</keyword>
<accession>A0A1H8K5T5</accession>
<proteinExistence type="predicted"/>
<evidence type="ECO:0000313" key="3">
    <source>
        <dbReference type="Proteomes" id="UP000199585"/>
    </source>
</evidence>
<dbReference type="InterPro" id="IPR034074">
    <property type="entry name" value="Y4bN_pept_dom"/>
</dbReference>
<organism evidence="2 3">
    <name type="scientific">Loktanella fryxellensis</name>
    <dbReference type="NCBI Taxonomy" id="245187"/>
    <lineage>
        <taxon>Bacteria</taxon>
        <taxon>Pseudomonadati</taxon>
        <taxon>Pseudomonadota</taxon>
        <taxon>Alphaproteobacteria</taxon>
        <taxon>Rhodobacterales</taxon>
        <taxon>Roseobacteraceae</taxon>
        <taxon>Loktanella</taxon>
    </lineage>
</organism>
<reference evidence="2 3" key="1">
    <citation type="submission" date="2016-10" db="EMBL/GenBank/DDBJ databases">
        <authorList>
            <person name="de Groot N.N."/>
        </authorList>
    </citation>
    <scope>NUCLEOTIDE SEQUENCE [LARGE SCALE GENOMIC DNA]</scope>
    <source>
        <strain evidence="2 3">DSM 16213</strain>
    </source>
</reference>
<dbReference type="Proteomes" id="UP000199585">
    <property type="component" value="Unassembled WGS sequence"/>
</dbReference>
<protein>
    <submittedName>
        <fullName evidence="2">Subtilase family protein</fullName>
    </submittedName>
</protein>
<evidence type="ECO:0000259" key="1">
    <source>
        <dbReference type="Pfam" id="PF00082"/>
    </source>
</evidence>
<dbReference type="Pfam" id="PF00082">
    <property type="entry name" value="Peptidase_S8"/>
    <property type="match status" value="1"/>
</dbReference>
<dbReference type="AlphaFoldDB" id="A0A1H8K5T5"/>
<dbReference type="STRING" id="245187.SAMN04488003_1513"/>
<dbReference type="SUPFAM" id="SSF52743">
    <property type="entry name" value="Subtilisin-like"/>
    <property type="match status" value="1"/>
</dbReference>
<dbReference type="InterPro" id="IPR000209">
    <property type="entry name" value="Peptidase_S8/S53_dom"/>
</dbReference>
<evidence type="ECO:0000313" key="2">
    <source>
        <dbReference type="EMBL" id="SEN87816.1"/>
    </source>
</evidence>
<dbReference type="CDD" id="cd04847">
    <property type="entry name" value="Peptidases_S8_Subtilisin_like_2"/>
    <property type="match status" value="1"/>
</dbReference>
<dbReference type="GO" id="GO:0006508">
    <property type="term" value="P:proteolysis"/>
    <property type="evidence" value="ECO:0007669"/>
    <property type="project" value="InterPro"/>
</dbReference>
<dbReference type="RefSeq" id="WP_245731739.1">
    <property type="nucleotide sequence ID" value="NZ_FOCI01000051.1"/>
</dbReference>
<dbReference type="GO" id="GO:0004252">
    <property type="term" value="F:serine-type endopeptidase activity"/>
    <property type="evidence" value="ECO:0007669"/>
    <property type="project" value="InterPro"/>
</dbReference>
<sequence>MERNRPHLIINGPGQAVAFQAKVSGQTKHPSDIPNRRAHALALLRAIDEIGDPAGQGRPGVYLEIEARPNEPFVTKSLDSSGLHLLKVDAAAENGAAPARATVFASPAGVANLRKKVEAFHDEDTPKGRPKNADLVQSIRAIVEAGLRALWRSPSARFPADDGTTHPWEIWLDRSGADHFIVHARGIGIRFEGGEAQAEGGRLEFPEDIVVVGYGTHAQIAEAVRTFGTVKALAAPTVLSDYFEGMPPEEQAEWARAMEGLLQPPAGADPRYITLLDSGVGLNHPLIRPFLDPADRHAAQQGWGLDDTRGHGTQLAGISLYGDLLPVIQSNMPVQVQHRLESAKIIPDAGQNPHHLLGAVVLKAVNAVEANAARGRTFSMASTTDEDTPHDGAPTSWSSEIDQLTAGVSGNQKRQRLFVISAGNTDQNHFRGGDYLSICDDPDHEIESPAQAWNPICVGACTDKVRLPAGLPGQPVAPIGDLSPSSRTASWWRHWPIKPDVVMEGGNWVQDRLPPPMKHSALSLLTTDHQYPLRSLTTTADTSAATALAAKAVTELWEDYPALWPETIRAIFVSSARWTQQMKTHLPANPSKGDFAKLFRRYGYGVPDQARARRSAANALSLIVQDTIIPYRPSATAGADPVHNQMKFFELPWPRNALRALGAAEVTLRVTLSTFIEPNPSEAARGSKFRYASHNLRFKLNRANENQAQFKARINRLADDPEAEAVGDNDGWVYGRNRRDVGSLHIDELRCAASDLAQRNMLAVHPVAGWWKSKSTQNVGQKTARFALVVELDTGDVETDLYTEVEAAIAAMNAAQVQVVV</sequence>
<feature type="domain" description="Peptidase S8/S53" evidence="1">
    <location>
        <begin position="273"/>
        <end position="605"/>
    </location>
</feature>
<dbReference type="Gene3D" id="3.40.50.200">
    <property type="entry name" value="Peptidase S8/S53 domain"/>
    <property type="match status" value="1"/>
</dbReference>
<dbReference type="InterPro" id="IPR036852">
    <property type="entry name" value="Peptidase_S8/S53_dom_sf"/>
</dbReference>
<name>A0A1H8K5T5_9RHOB</name>
<gene>
    <name evidence="2" type="ORF">SAMN04488003_1513</name>
</gene>